<evidence type="ECO:0000256" key="7">
    <source>
        <dbReference type="ARBA" id="ARBA00023065"/>
    </source>
</evidence>
<dbReference type="InterPro" id="IPR033900">
    <property type="entry name" value="Gram_neg_porin_domain"/>
</dbReference>
<keyword evidence="14" id="KW-1185">Reference proteome</keyword>
<evidence type="ECO:0000256" key="2">
    <source>
        <dbReference type="ARBA" id="ARBA00011233"/>
    </source>
</evidence>
<feature type="signal peptide" evidence="11">
    <location>
        <begin position="1"/>
        <end position="35"/>
    </location>
</feature>
<sequence>MKINKMSRISHNIHRPLTSLAAVGLLGGLATTAIADVQIGEVASTQISIYGILDAGILYQDNVTTNGGRKLGVETSGLTPTILGFKGSRTLDNGWNAFFNLEAHFDLDTGMFHGSGDAETDADDGSGRLLFRRQANVGLSGDWGTAIIGRQYGPAVLAHLGTEPRAFKEQFSNTYAWAYSQLFTTVNDSAGQAGRNANNDVGFFFKNAVQYRNNLAGVDFGILYSFGGQEGSTAEGDVVSIGAAYTAGPLTLSGSYQNMRDQQTSEDLVTSWASGAAYNVADWTFKVNFINTENKDATGAEVLDLDALSFGVDWKWSPKNSATVAYYINEDNAPITSPESKSLVVSNDYNLSDSTSLYAQMAYVDADDMGVVSQYATSIVANPAPVNDKTTLVNVGVNFAF</sequence>
<keyword evidence="8" id="KW-0626">Porin</keyword>
<dbReference type="InterPro" id="IPR050298">
    <property type="entry name" value="Gram-neg_bact_OMP"/>
</dbReference>
<keyword evidence="6 11" id="KW-0732">Signal</keyword>
<keyword evidence="3" id="KW-0813">Transport</keyword>
<dbReference type="PANTHER" id="PTHR34501">
    <property type="entry name" value="PROTEIN YDDL-RELATED"/>
    <property type="match status" value="1"/>
</dbReference>
<protein>
    <submittedName>
        <fullName evidence="13">Porin</fullName>
    </submittedName>
</protein>
<keyword evidence="9" id="KW-0472">Membrane</keyword>
<feature type="domain" description="Porin" evidence="12">
    <location>
        <begin position="28"/>
        <end position="368"/>
    </location>
</feature>
<dbReference type="PANTHER" id="PTHR34501:SF9">
    <property type="entry name" value="MAJOR OUTER MEMBRANE PROTEIN P.IA"/>
    <property type="match status" value="1"/>
</dbReference>
<dbReference type="CDD" id="cd00342">
    <property type="entry name" value="gram_neg_porins"/>
    <property type="match status" value="1"/>
</dbReference>
<evidence type="ECO:0000259" key="12">
    <source>
        <dbReference type="Pfam" id="PF13609"/>
    </source>
</evidence>
<dbReference type="Gene3D" id="2.40.160.10">
    <property type="entry name" value="Porin"/>
    <property type="match status" value="1"/>
</dbReference>
<dbReference type="Pfam" id="PF13609">
    <property type="entry name" value="Porin_4"/>
    <property type="match status" value="1"/>
</dbReference>
<evidence type="ECO:0000256" key="5">
    <source>
        <dbReference type="ARBA" id="ARBA00022692"/>
    </source>
</evidence>
<comment type="caution">
    <text evidence="13">The sequence shown here is derived from an EMBL/GenBank/DDBJ whole genome shotgun (WGS) entry which is preliminary data.</text>
</comment>
<keyword evidence="10" id="KW-0998">Cell outer membrane</keyword>
<feature type="chain" id="PRO_5047295725" evidence="11">
    <location>
        <begin position="36"/>
        <end position="401"/>
    </location>
</feature>
<keyword evidence="4" id="KW-1134">Transmembrane beta strand</keyword>
<evidence type="ECO:0000256" key="3">
    <source>
        <dbReference type="ARBA" id="ARBA00022448"/>
    </source>
</evidence>
<accession>A0ABT7IEE1</accession>
<evidence type="ECO:0000256" key="4">
    <source>
        <dbReference type="ARBA" id="ARBA00022452"/>
    </source>
</evidence>
<evidence type="ECO:0000256" key="1">
    <source>
        <dbReference type="ARBA" id="ARBA00004571"/>
    </source>
</evidence>
<proteinExistence type="predicted"/>
<comment type="subunit">
    <text evidence="2">Homotrimer.</text>
</comment>
<dbReference type="SUPFAM" id="SSF56935">
    <property type="entry name" value="Porins"/>
    <property type="match status" value="1"/>
</dbReference>
<organism evidence="13 14">
    <name type="scientific">Marinobacter azerbaijanicus</name>
    <dbReference type="NCBI Taxonomy" id="3050455"/>
    <lineage>
        <taxon>Bacteria</taxon>
        <taxon>Pseudomonadati</taxon>
        <taxon>Pseudomonadota</taxon>
        <taxon>Gammaproteobacteria</taxon>
        <taxon>Pseudomonadales</taxon>
        <taxon>Marinobacteraceae</taxon>
        <taxon>Marinobacter</taxon>
    </lineage>
</organism>
<evidence type="ECO:0000256" key="9">
    <source>
        <dbReference type="ARBA" id="ARBA00023136"/>
    </source>
</evidence>
<evidence type="ECO:0000313" key="14">
    <source>
        <dbReference type="Proteomes" id="UP001227964"/>
    </source>
</evidence>
<name>A0ABT7IEE1_9GAMM</name>
<dbReference type="InterPro" id="IPR023614">
    <property type="entry name" value="Porin_dom_sf"/>
</dbReference>
<evidence type="ECO:0000256" key="10">
    <source>
        <dbReference type="ARBA" id="ARBA00023237"/>
    </source>
</evidence>
<dbReference type="Proteomes" id="UP001227964">
    <property type="component" value="Unassembled WGS sequence"/>
</dbReference>
<keyword evidence="7" id="KW-0406">Ion transport</keyword>
<dbReference type="RefSeq" id="WP_285390666.1">
    <property type="nucleotide sequence ID" value="NZ_JASSVS010000004.1"/>
</dbReference>
<comment type="subcellular location">
    <subcellularLocation>
        <location evidence="1">Cell outer membrane</location>
        <topology evidence="1">Multi-pass membrane protein</topology>
    </subcellularLocation>
</comment>
<evidence type="ECO:0000313" key="13">
    <source>
        <dbReference type="EMBL" id="MDL0431568.1"/>
    </source>
</evidence>
<keyword evidence="5" id="KW-0812">Transmembrane</keyword>
<reference evidence="13 14" key="1">
    <citation type="submission" date="2023-06" db="EMBL/GenBank/DDBJ databases">
        <title>Marinobacter azerbaijanicus a moderately halophilic, isolated from Urmia Lake in Azerbaijan region of Iran.</title>
        <authorList>
            <person name="Sanchez-Porro C."/>
            <person name="Aghdam E.M."/>
            <person name="Saheb S.M."/>
            <person name="Tarhriz V."/>
            <person name="Kazemi E."/>
            <person name="Ammozegar M.A."/>
            <person name="Ventosa A."/>
            <person name="Hejazi M.S."/>
        </authorList>
    </citation>
    <scope>NUCLEOTIDE SEQUENCE [LARGE SCALE GENOMIC DNA]</scope>
    <source>
        <strain evidence="13 14">TBZ242</strain>
    </source>
</reference>
<evidence type="ECO:0000256" key="11">
    <source>
        <dbReference type="SAM" id="SignalP"/>
    </source>
</evidence>
<evidence type="ECO:0000256" key="6">
    <source>
        <dbReference type="ARBA" id="ARBA00022729"/>
    </source>
</evidence>
<gene>
    <name evidence="13" type="ORF">QPM17_10535</name>
</gene>
<evidence type="ECO:0000256" key="8">
    <source>
        <dbReference type="ARBA" id="ARBA00023114"/>
    </source>
</evidence>
<dbReference type="EMBL" id="JASSVS010000004">
    <property type="protein sequence ID" value="MDL0431568.1"/>
    <property type="molecule type" value="Genomic_DNA"/>
</dbReference>